<reference evidence="2 3" key="1">
    <citation type="submission" date="2018-03" db="EMBL/GenBank/DDBJ databases">
        <title>Genome sequence of Clostridium vincentii DSM 10228.</title>
        <authorList>
            <person name="Poehlein A."/>
            <person name="Daniel R."/>
        </authorList>
    </citation>
    <scope>NUCLEOTIDE SEQUENCE [LARGE SCALE GENOMIC DNA]</scope>
    <source>
        <strain evidence="2 3">DSM 10228</strain>
    </source>
</reference>
<gene>
    <name evidence="2" type="ORF">CLVI_28670</name>
</gene>
<keyword evidence="3" id="KW-1185">Reference proteome</keyword>
<keyword evidence="1" id="KW-0812">Transmembrane</keyword>
<protein>
    <submittedName>
        <fullName evidence="2">Uncharacterized protein</fullName>
    </submittedName>
</protein>
<proteinExistence type="predicted"/>
<comment type="caution">
    <text evidence="2">The sequence shown here is derived from an EMBL/GenBank/DDBJ whole genome shotgun (WGS) entry which is preliminary data.</text>
</comment>
<evidence type="ECO:0000313" key="2">
    <source>
        <dbReference type="EMBL" id="PRR80956.1"/>
    </source>
</evidence>
<name>A0A2T0BAM7_9CLOT</name>
<accession>A0A2T0BAM7</accession>
<dbReference type="AlphaFoldDB" id="A0A2T0BAM7"/>
<keyword evidence="1" id="KW-1133">Transmembrane helix</keyword>
<sequence>MGKEKKRSDKLILIIMITFAGILIILSAISIIMPTFLYVNSIVFICFGIIYL</sequence>
<evidence type="ECO:0000313" key="3">
    <source>
        <dbReference type="Proteomes" id="UP000239471"/>
    </source>
</evidence>
<dbReference type="Proteomes" id="UP000239471">
    <property type="component" value="Unassembled WGS sequence"/>
</dbReference>
<feature type="transmembrane region" description="Helical" evidence="1">
    <location>
        <begin position="12"/>
        <end position="29"/>
    </location>
</feature>
<keyword evidence="1" id="KW-0472">Membrane</keyword>
<organism evidence="2 3">
    <name type="scientific">Clostridium vincentii</name>
    <dbReference type="NCBI Taxonomy" id="52704"/>
    <lineage>
        <taxon>Bacteria</taxon>
        <taxon>Bacillati</taxon>
        <taxon>Bacillota</taxon>
        <taxon>Clostridia</taxon>
        <taxon>Eubacteriales</taxon>
        <taxon>Clostridiaceae</taxon>
        <taxon>Clostridium</taxon>
    </lineage>
</organism>
<dbReference type="EMBL" id="PVXQ01000039">
    <property type="protein sequence ID" value="PRR80956.1"/>
    <property type="molecule type" value="Genomic_DNA"/>
</dbReference>
<evidence type="ECO:0000256" key="1">
    <source>
        <dbReference type="SAM" id="Phobius"/>
    </source>
</evidence>